<dbReference type="CDD" id="cd16461">
    <property type="entry name" value="RING-H2_EL5-like"/>
    <property type="match status" value="1"/>
</dbReference>
<protein>
    <recommendedName>
        <fullName evidence="4">RING-type E3 ubiquitin transferase</fullName>
        <ecNumber evidence="4">2.3.2.27</ecNumber>
    </recommendedName>
</protein>
<dbReference type="GO" id="GO:0061630">
    <property type="term" value="F:ubiquitin protein ligase activity"/>
    <property type="evidence" value="ECO:0007669"/>
    <property type="project" value="UniProtKB-EC"/>
</dbReference>
<evidence type="ECO:0000256" key="14">
    <source>
        <dbReference type="ARBA" id="ARBA00024209"/>
    </source>
</evidence>
<keyword evidence="6 16" id="KW-0812">Transmembrane</keyword>
<comment type="pathway">
    <text evidence="3">Protein modification; protein ubiquitination.</text>
</comment>
<evidence type="ECO:0000313" key="18">
    <source>
        <dbReference type="EMBL" id="VYS47372.1"/>
    </source>
</evidence>
<evidence type="ECO:0000256" key="12">
    <source>
        <dbReference type="ARBA" id="ARBA00022989"/>
    </source>
</evidence>
<dbReference type="Gene3D" id="3.30.40.10">
    <property type="entry name" value="Zinc/RING finger domain, C3HC4 (zinc finger)"/>
    <property type="match status" value="1"/>
</dbReference>
<evidence type="ECO:0000256" key="1">
    <source>
        <dbReference type="ARBA" id="ARBA00000900"/>
    </source>
</evidence>
<evidence type="ECO:0000256" key="13">
    <source>
        <dbReference type="ARBA" id="ARBA00023136"/>
    </source>
</evidence>
<feature type="transmembrane region" description="Helical" evidence="16">
    <location>
        <begin position="284"/>
        <end position="305"/>
    </location>
</feature>
<evidence type="ECO:0000256" key="7">
    <source>
        <dbReference type="ARBA" id="ARBA00022723"/>
    </source>
</evidence>
<dbReference type="PANTHER" id="PTHR46279">
    <property type="entry name" value="RING/U-BOX SUPERFAMILY PROTEIN"/>
    <property type="match status" value="1"/>
</dbReference>
<feature type="domain" description="RING-type" evidence="17">
    <location>
        <begin position="365"/>
        <end position="407"/>
    </location>
</feature>
<keyword evidence="12 16" id="KW-1133">Transmembrane helix</keyword>
<dbReference type="Pfam" id="PF13639">
    <property type="entry name" value="zf-RING_2"/>
    <property type="match status" value="1"/>
</dbReference>
<dbReference type="SUPFAM" id="SSF57850">
    <property type="entry name" value="RING/U-box"/>
    <property type="match status" value="1"/>
</dbReference>
<evidence type="ECO:0000256" key="16">
    <source>
        <dbReference type="SAM" id="Phobius"/>
    </source>
</evidence>
<evidence type="ECO:0000256" key="5">
    <source>
        <dbReference type="ARBA" id="ARBA00022679"/>
    </source>
</evidence>
<accession>A0A654EIM9</accession>
<dbReference type="InterPro" id="IPR001841">
    <property type="entry name" value="Znf_RING"/>
</dbReference>
<keyword evidence="8" id="KW-0732">Signal</keyword>
<comment type="subcellular location">
    <subcellularLocation>
        <location evidence="2">Membrane</location>
        <topology evidence="2">Single-pass membrane protein</topology>
    </subcellularLocation>
</comment>
<evidence type="ECO:0000313" key="19">
    <source>
        <dbReference type="Proteomes" id="UP000426265"/>
    </source>
</evidence>
<keyword evidence="11" id="KW-0862">Zinc</keyword>
<reference evidence="18 19" key="1">
    <citation type="submission" date="2019-11" db="EMBL/GenBank/DDBJ databases">
        <authorList>
            <person name="Jiao W.-B."/>
            <person name="Schneeberger K."/>
        </authorList>
    </citation>
    <scope>NUCLEOTIDE SEQUENCE [LARGE SCALE GENOMIC DNA]</scope>
    <source>
        <strain evidence="19">cv. An-1</strain>
    </source>
</reference>
<keyword evidence="9 15" id="KW-0863">Zinc-finger</keyword>
<dbReference type="EC" id="2.3.2.27" evidence="4"/>
<dbReference type="InterPro" id="IPR025287">
    <property type="entry name" value="WAK_GUB"/>
</dbReference>
<dbReference type="PANTHER" id="PTHR46279:SF14">
    <property type="entry name" value="RING-H2 FINGER PROTEIN ATL20-RELATED"/>
    <property type="match status" value="1"/>
</dbReference>
<evidence type="ECO:0000256" key="9">
    <source>
        <dbReference type="ARBA" id="ARBA00022771"/>
    </source>
</evidence>
<keyword evidence="5" id="KW-0808">Transferase</keyword>
<proteinExistence type="inferred from homology"/>
<evidence type="ECO:0000259" key="17">
    <source>
        <dbReference type="PROSITE" id="PS50089"/>
    </source>
</evidence>
<dbReference type="SMART" id="SM00184">
    <property type="entry name" value="RING"/>
    <property type="match status" value="1"/>
</dbReference>
<dbReference type="GO" id="GO:0008270">
    <property type="term" value="F:zinc ion binding"/>
    <property type="evidence" value="ECO:0007669"/>
    <property type="project" value="UniProtKB-KW"/>
</dbReference>
<comment type="similarity">
    <text evidence="14">Belongs to the RING-type zinc finger family. ATL subfamily.</text>
</comment>
<dbReference type="InterPro" id="IPR046948">
    <property type="entry name" value="ATL20-22-like"/>
</dbReference>
<gene>
    <name evidence="18" type="ORF">AN1_LOCUS2864</name>
</gene>
<dbReference type="GO" id="GO:0030247">
    <property type="term" value="F:polysaccharide binding"/>
    <property type="evidence" value="ECO:0007669"/>
    <property type="project" value="InterPro"/>
</dbReference>
<evidence type="ECO:0000256" key="15">
    <source>
        <dbReference type="PROSITE-ProRule" id="PRU00175"/>
    </source>
</evidence>
<dbReference type="InterPro" id="IPR013083">
    <property type="entry name" value="Znf_RING/FYVE/PHD"/>
</dbReference>
<comment type="catalytic activity">
    <reaction evidence="1">
        <text>S-ubiquitinyl-[E2 ubiquitin-conjugating enzyme]-L-cysteine + [acceptor protein]-L-lysine = [E2 ubiquitin-conjugating enzyme]-L-cysteine + N(6)-ubiquitinyl-[acceptor protein]-L-lysine.</text>
        <dbReference type="EC" id="2.3.2.27"/>
    </reaction>
</comment>
<name>A0A654EIM9_ARATH</name>
<dbReference type="ExpressionAtlas" id="A0A654EIM9">
    <property type="expression patterns" value="baseline and differential"/>
</dbReference>
<evidence type="ECO:0000256" key="4">
    <source>
        <dbReference type="ARBA" id="ARBA00012483"/>
    </source>
</evidence>
<dbReference type="Pfam" id="PF13947">
    <property type="entry name" value="GUB_WAK_bind"/>
    <property type="match status" value="1"/>
</dbReference>
<dbReference type="Proteomes" id="UP000426265">
    <property type="component" value="Unassembled WGS sequence"/>
</dbReference>
<evidence type="ECO:0000256" key="6">
    <source>
        <dbReference type="ARBA" id="ARBA00022692"/>
    </source>
</evidence>
<sequence length="411" mass="45579">MASGSAAVVLRCCFFGGSGCVGQFRSSADVGSDAVPDHIMTQSRILFSVFLLSIFILPLRNALNPQKCPSSYSDSYLNKCEPLGIPIRFPFCGHPGFNLHCNNLDKTVLELPMSGTFLVDEINYQKQQISISDPENCMVKRLLTFNTSGSPFSYGFSFYYTFLTCPNEVVIPVWSLMSIPCLSNSTSSFFATSNLTFSKFLPPSCQIVKGLYVPVDVIYKDVITEEKGFSTVPWLGNVLLEWSSPNCRGCEKESLRCGFKNKASLEVKCLADPPDETKSRLRPLIITLCIIGGITATCIAAIRIYNSERFVNQRRQNAAITARNTTQQPRGVVVTTGLDQSTIESYKKVELGESRRLPGTNGIICPICLSEYASKETVRCMPECDHCFHVQCIDEWLKIHSSCPVCRNSRS</sequence>
<evidence type="ECO:0000256" key="3">
    <source>
        <dbReference type="ARBA" id="ARBA00004906"/>
    </source>
</evidence>
<keyword evidence="7" id="KW-0479">Metal-binding</keyword>
<evidence type="ECO:0000256" key="10">
    <source>
        <dbReference type="ARBA" id="ARBA00022786"/>
    </source>
</evidence>
<keyword evidence="10" id="KW-0833">Ubl conjugation pathway</keyword>
<evidence type="ECO:0000256" key="11">
    <source>
        <dbReference type="ARBA" id="ARBA00022833"/>
    </source>
</evidence>
<keyword evidence="13 16" id="KW-0472">Membrane</keyword>
<organism evidence="18 19">
    <name type="scientific">Arabidopsis thaliana</name>
    <name type="common">Mouse-ear cress</name>
    <dbReference type="NCBI Taxonomy" id="3702"/>
    <lineage>
        <taxon>Eukaryota</taxon>
        <taxon>Viridiplantae</taxon>
        <taxon>Streptophyta</taxon>
        <taxon>Embryophyta</taxon>
        <taxon>Tracheophyta</taxon>
        <taxon>Spermatophyta</taxon>
        <taxon>Magnoliopsida</taxon>
        <taxon>eudicotyledons</taxon>
        <taxon>Gunneridae</taxon>
        <taxon>Pentapetalae</taxon>
        <taxon>rosids</taxon>
        <taxon>malvids</taxon>
        <taxon>Brassicales</taxon>
        <taxon>Brassicaceae</taxon>
        <taxon>Camelineae</taxon>
        <taxon>Arabidopsis</taxon>
    </lineage>
</organism>
<dbReference type="PROSITE" id="PS50089">
    <property type="entry name" value="ZF_RING_2"/>
    <property type="match status" value="1"/>
</dbReference>
<dbReference type="EMBL" id="CACRSJ010000104">
    <property type="protein sequence ID" value="VYS47372.1"/>
    <property type="molecule type" value="Genomic_DNA"/>
</dbReference>
<dbReference type="AlphaFoldDB" id="A0A654EIM9"/>
<dbReference type="GO" id="GO:0016020">
    <property type="term" value="C:membrane"/>
    <property type="evidence" value="ECO:0007669"/>
    <property type="project" value="UniProtKB-SubCell"/>
</dbReference>
<evidence type="ECO:0000256" key="2">
    <source>
        <dbReference type="ARBA" id="ARBA00004167"/>
    </source>
</evidence>
<evidence type="ECO:0000256" key="8">
    <source>
        <dbReference type="ARBA" id="ARBA00022729"/>
    </source>
</evidence>